<dbReference type="SUPFAM" id="SSF53067">
    <property type="entry name" value="Actin-like ATPase domain"/>
    <property type="match status" value="1"/>
</dbReference>
<dbReference type="Gene3D" id="3.30.1490.300">
    <property type="match status" value="1"/>
</dbReference>
<gene>
    <name evidence="1" type="primary">pilM</name>
    <name evidence="1" type="ORF">KYD98_08865</name>
</gene>
<dbReference type="PANTHER" id="PTHR32432">
    <property type="entry name" value="CELL DIVISION PROTEIN FTSA-RELATED"/>
    <property type="match status" value="1"/>
</dbReference>
<keyword evidence="2" id="KW-1185">Reference proteome</keyword>
<dbReference type="InterPro" id="IPR043129">
    <property type="entry name" value="ATPase_NBD"/>
</dbReference>
<dbReference type="PIRSF" id="PIRSF019169">
    <property type="entry name" value="PilM"/>
    <property type="match status" value="1"/>
</dbReference>
<organism evidence="1 2">
    <name type="scientific">Clostridium weizhouense</name>
    <dbReference type="NCBI Taxonomy" id="2859781"/>
    <lineage>
        <taxon>Bacteria</taxon>
        <taxon>Bacillati</taxon>
        <taxon>Bacillota</taxon>
        <taxon>Clostridia</taxon>
        <taxon>Eubacteriales</taxon>
        <taxon>Clostridiaceae</taxon>
        <taxon>Clostridium</taxon>
    </lineage>
</organism>
<dbReference type="CDD" id="cd24049">
    <property type="entry name" value="ASKHA_NBD_PilM"/>
    <property type="match status" value="1"/>
</dbReference>
<dbReference type="EMBL" id="JAHXPT010000006">
    <property type="protein sequence ID" value="MBW6410204.1"/>
    <property type="molecule type" value="Genomic_DNA"/>
</dbReference>
<sequence length="389" mass="44785">MDKLKFDFSKIKDFMNLDVKDLKDKLLKGTNKIKKNSLKKREKKRRVVAFDMGSKSIKITEGIYYKGNLTIDKFIEFPTPEEAIIDGFIEKRELLVTELGKVLKQNGISAKEATCTNNSSLIINRELMIPEVQEDELETVVRYEIQQYLPINLDDYILQITLIGEEFSDSGKKLEIRAIAYPEKMARGYYDFLKALNLKPFALDVNYNAVNKLINYIDVINKHQYKKEDSVAFIDMGATTLDVDIYNKGILKFTRIIKTGGVYLDEILYESGNIPIEEIQDFKISCIDLEKEDLNPQNELIKNTLDEWIDKIEKIIGFYKSKNFGDEVDKVFIHGGTSRLKGLEEYMTLKLGIETIKVKELPQITLNSNNDSPKNIDKFVNVIGSLIRL</sequence>
<dbReference type="PANTHER" id="PTHR32432:SF3">
    <property type="entry name" value="ETHANOLAMINE UTILIZATION PROTEIN EUTJ"/>
    <property type="match status" value="1"/>
</dbReference>
<protein>
    <submittedName>
        <fullName evidence="1">Pilus assembly protein PilM</fullName>
    </submittedName>
</protein>
<name>A0ABS7ANI6_9CLOT</name>
<dbReference type="InterPro" id="IPR050696">
    <property type="entry name" value="FtsA/MreB"/>
</dbReference>
<dbReference type="Proteomes" id="UP001519921">
    <property type="component" value="Unassembled WGS sequence"/>
</dbReference>
<dbReference type="Pfam" id="PF11104">
    <property type="entry name" value="PilM_2"/>
    <property type="match status" value="1"/>
</dbReference>
<dbReference type="RefSeq" id="WP_219779335.1">
    <property type="nucleotide sequence ID" value="NZ_JAHXPT010000006.1"/>
</dbReference>
<dbReference type="Gene3D" id="3.30.420.40">
    <property type="match status" value="2"/>
</dbReference>
<evidence type="ECO:0000313" key="1">
    <source>
        <dbReference type="EMBL" id="MBW6410204.1"/>
    </source>
</evidence>
<comment type="caution">
    <text evidence="1">The sequence shown here is derived from an EMBL/GenBank/DDBJ whole genome shotgun (WGS) entry which is preliminary data.</text>
</comment>
<evidence type="ECO:0000313" key="2">
    <source>
        <dbReference type="Proteomes" id="UP001519921"/>
    </source>
</evidence>
<accession>A0ABS7ANI6</accession>
<reference evidence="1 2" key="1">
    <citation type="submission" date="2021-07" db="EMBL/GenBank/DDBJ databases">
        <title>Clostridium weizhouense sp. nov., an anaerobic bacterium isolated from activated sludge of Petroleum wastewater.</title>
        <authorList>
            <person name="Li Q."/>
        </authorList>
    </citation>
    <scope>NUCLEOTIDE SEQUENCE [LARGE SCALE GENOMIC DNA]</scope>
    <source>
        <strain evidence="1 2">YB-6</strain>
    </source>
</reference>
<proteinExistence type="predicted"/>
<dbReference type="InterPro" id="IPR005883">
    <property type="entry name" value="PilM"/>
</dbReference>